<evidence type="ECO:0000313" key="2">
    <source>
        <dbReference type="EMBL" id="GJT64347.1"/>
    </source>
</evidence>
<gene>
    <name evidence="2" type="ORF">Tco_1015827</name>
</gene>
<reference evidence="2" key="2">
    <citation type="submission" date="2022-01" db="EMBL/GenBank/DDBJ databases">
        <authorList>
            <person name="Yamashiro T."/>
            <person name="Shiraishi A."/>
            <person name="Satake H."/>
            <person name="Nakayama K."/>
        </authorList>
    </citation>
    <scope>NUCLEOTIDE SEQUENCE</scope>
</reference>
<evidence type="ECO:0000313" key="3">
    <source>
        <dbReference type="Proteomes" id="UP001151760"/>
    </source>
</evidence>
<reference evidence="2" key="1">
    <citation type="journal article" date="2022" name="Int. J. Mol. Sci.">
        <title>Draft Genome of Tanacetum Coccineum: Genomic Comparison of Closely Related Tanacetum-Family Plants.</title>
        <authorList>
            <person name="Yamashiro T."/>
            <person name="Shiraishi A."/>
            <person name="Nakayama K."/>
            <person name="Satake H."/>
        </authorList>
    </citation>
    <scope>NUCLEOTIDE SEQUENCE</scope>
</reference>
<accession>A0ABQ5FNS6</accession>
<evidence type="ECO:0000259" key="1">
    <source>
        <dbReference type="Pfam" id="PF25597"/>
    </source>
</evidence>
<keyword evidence="3" id="KW-1185">Reference proteome</keyword>
<dbReference type="InterPro" id="IPR057670">
    <property type="entry name" value="SH3_retrovirus"/>
</dbReference>
<name>A0ABQ5FNS6_9ASTR</name>
<feature type="domain" description="Retroviral polymerase SH3-like" evidence="1">
    <location>
        <begin position="127"/>
        <end position="180"/>
    </location>
</feature>
<dbReference type="Pfam" id="PF25597">
    <property type="entry name" value="SH3_retrovirus"/>
    <property type="match status" value="1"/>
</dbReference>
<protein>
    <recommendedName>
        <fullName evidence="1">Retroviral polymerase SH3-like domain-containing protein</fullName>
    </recommendedName>
</protein>
<comment type="caution">
    <text evidence="2">The sequence shown here is derived from an EMBL/GenBank/DDBJ whole genome shotgun (WGS) entry which is preliminary data.</text>
</comment>
<sequence>MRKIQQKERERKFEDNRFATTEGITRRIDYSLIRLKNQRCRVLYKVEDIATCLVEYVKFWDDWEVDRYGNANLDYDSEEHDAISSKKKRRYPKPALTKDHRRIKINTPHQPNRASLPNINFLHVYGCLVYFHNHKDHLGKFDEKADDGYIGYSLVSKAFRVFNTRRQQTEETYHIIFDESPDAIKFSKPSVDNINIVENKRYPPDEYLHPYEPSQIYQTNSNDVSFIEPYESPEPVVLETEVSSDQNEDTSVQDTISIPNPPLPIPSVVTPAPQDRWSQDKHIELVNIIGNPGARMLTRAIAKQLSAAVTPPN</sequence>
<proteinExistence type="predicted"/>
<organism evidence="2 3">
    <name type="scientific">Tanacetum coccineum</name>
    <dbReference type="NCBI Taxonomy" id="301880"/>
    <lineage>
        <taxon>Eukaryota</taxon>
        <taxon>Viridiplantae</taxon>
        <taxon>Streptophyta</taxon>
        <taxon>Embryophyta</taxon>
        <taxon>Tracheophyta</taxon>
        <taxon>Spermatophyta</taxon>
        <taxon>Magnoliopsida</taxon>
        <taxon>eudicotyledons</taxon>
        <taxon>Gunneridae</taxon>
        <taxon>Pentapetalae</taxon>
        <taxon>asterids</taxon>
        <taxon>campanulids</taxon>
        <taxon>Asterales</taxon>
        <taxon>Asteraceae</taxon>
        <taxon>Asteroideae</taxon>
        <taxon>Anthemideae</taxon>
        <taxon>Anthemidinae</taxon>
        <taxon>Tanacetum</taxon>
    </lineage>
</organism>
<dbReference type="Proteomes" id="UP001151760">
    <property type="component" value="Unassembled WGS sequence"/>
</dbReference>
<dbReference type="EMBL" id="BQNB010017535">
    <property type="protein sequence ID" value="GJT64347.1"/>
    <property type="molecule type" value="Genomic_DNA"/>
</dbReference>